<dbReference type="EMBL" id="JABAYA010000055">
    <property type="protein sequence ID" value="KAF7727481.1"/>
    <property type="molecule type" value="Genomic_DNA"/>
</dbReference>
<gene>
    <name evidence="2" type="ORF">EC973_007459</name>
</gene>
<dbReference type="Proteomes" id="UP000605846">
    <property type="component" value="Unassembled WGS sequence"/>
</dbReference>
<sequence length="254" mass="29407">MSSRSSSDQDEQTRYHATSNAIEQWITQINRRAPVNLEFITDPLCKASAYRIRSLEDFYARSRIFRFLIRKGVNPTLLFLGTSTGLALALKRLYSRSTYLTLNIVGVLYPAWRCWHLVKAYDQEDQAEENTIETLRECKSWLTYWILYGCIQGEHLRQQQQQQQLYTSISPNLQDDEDLTLIVERTLNETESSAPSFRLLDGYTPPTLANDHDSNSSGSESPLENQDMEDHHHVGQVNKQKYPILVPMEEEVGW</sequence>
<evidence type="ECO:0000256" key="1">
    <source>
        <dbReference type="SAM" id="MobiDB-lite"/>
    </source>
</evidence>
<feature type="region of interest" description="Disordered" evidence="1">
    <location>
        <begin position="193"/>
        <end position="230"/>
    </location>
</feature>
<feature type="compositionally biased region" description="Polar residues" evidence="1">
    <location>
        <begin position="215"/>
        <end position="224"/>
    </location>
</feature>
<name>A0A8H7EPS2_9FUNG</name>
<protein>
    <submittedName>
        <fullName evidence="2">Uncharacterized protein</fullName>
    </submittedName>
</protein>
<evidence type="ECO:0000313" key="3">
    <source>
        <dbReference type="Proteomes" id="UP000605846"/>
    </source>
</evidence>
<dbReference type="AlphaFoldDB" id="A0A8H7EPS2"/>
<organism evidence="2 3">
    <name type="scientific">Apophysomyces ossiformis</name>
    <dbReference type="NCBI Taxonomy" id="679940"/>
    <lineage>
        <taxon>Eukaryota</taxon>
        <taxon>Fungi</taxon>
        <taxon>Fungi incertae sedis</taxon>
        <taxon>Mucoromycota</taxon>
        <taxon>Mucoromycotina</taxon>
        <taxon>Mucoromycetes</taxon>
        <taxon>Mucorales</taxon>
        <taxon>Mucorineae</taxon>
        <taxon>Mucoraceae</taxon>
        <taxon>Apophysomyces</taxon>
    </lineage>
</organism>
<dbReference type="OrthoDB" id="10009287at2759"/>
<reference evidence="2" key="1">
    <citation type="submission" date="2020-01" db="EMBL/GenBank/DDBJ databases">
        <title>Genome Sequencing of Three Apophysomyces-Like Fungal Strains Confirms a Novel Fungal Genus in the Mucoromycota with divergent Burkholderia-like Endosymbiotic Bacteria.</title>
        <authorList>
            <person name="Stajich J.E."/>
            <person name="Macias A.M."/>
            <person name="Carter-House D."/>
            <person name="Lovett B."/>
            <person name="Kasson L.R."/>
            <person name="Berry K."/>
            <person name="Grigoriev I."/>
            <person name="Chang Y."/>
            <person name="Spatafora J."/>
            <person name="Kasson M.T."/>
        </authorList>
    </citation>
    <scope>NUCLEOTIDE SEQUENCE</scope>
    <source>
        <strain evidence="2">NRRL A-21654</strain>
    </source>
</reference>
<evidence type="ECO:0000313" key="2">
    <source>
        <dbReference type="EMBL" id="KAF7727481.1"/>
    </source>
</evidence>
<keyword evidence="3" id="KW-1185">Reference proteome</keyword>
<proteinExistence type="predicted"/>
<accession>A0A8H7EPS2</accession>
<comment type="caution">
    <text evidence="2">The sequence shown here is derived from an EMBL/GenBank/DDBJ whole genome shotgun (WGS) entry which is preliminary data.</text>
</comment>